<dbReference type="AlphaFoldDB" id="A0A552UGK2"/>
<dbReference type="EMBL" id="VJWA01000001">
    <property type="protein sequence ID" value="TRW17344.1"/>
    <property type="molecule type" value="Genomic_DNA"/>
</dbReference>
<organism evidence="2 3">
    <name type="scientific">Glacieibacterium frigidum</name>
    <dbReference type="NCBI Taxonomy" id="2593303"/>
    <lineage>
        <taxon>Bacteria</taxon>
        <taxon>Pseudomonadati</taxon>
        <taxon>Pseudomonadota</taxon>
        <taxon>Alphaproteobacteria</taxon>
        <taxon>Sphingomonadales</taxon>
        <taxon>Sphingosinicellaceae</taxon>
        <taxon>Glacieibacterium</taxon>
    </lineage>
</organism>
<name>A0A552UGK2_9SPHN</name>
<evidence type="ECO:0000313" key="3">
    <source>
        <dbReference type="Proteomes" id="UP000317894"/>
    </source>
</evidence>
<dbReference type="Proteomes" id="UP000317894">
    <property type="component" value="Unassembled WGS sequence"/>
</dbReference>
<gene>
    <name evidence="2" type="ORF">FMM06_03990</name>
</gene>
<dbReference type="OrthoDB" id="9763822at2"/>
<feature type="signal peptide" evidence="1">
    <location>
        <begin position="1"/>
        <end position="17"/>
    </location>
</feature>
<evidence type="ECO:0000256" key="1">
    <source>
        <dbReference type="SAM" id="SignalP"/>
    </source>
</evidence>
<dbReference type="Pfam" id="PF19577">
    <property type="entry name" value="DcaP"/>
    <property type="match status" value="1"/>
</dbReference>
<accession>A0A552UGK2</accession>
<reference evidence="2 3" key="1">
    <citation type="submission" date="2019-07" db="EMBL/GenBank/DDBJ databases">
        <title>Novel species isolated from glacier.</title>
        <authorList>
            <person name="Liu Q."/>
            <person name="Xin Y.-H."/>
        </authorList>
    </citation>
    <scope>NUCLEOTIDE SEQUENCE [LARGE SCALE GENOMIC DNA]</scope>
    <source>
        <strain evidence="2 3">LB1R16</strain>
    </source>
</reference>
<comment type="caution">
    <text evidence="2">The sequence shown here is derived from an EMBL/GenBank/DDBJ whole genome shotgun (WGS) entry which is preliminary data.</text>
</comment>
<dbReference type="InterPro" id="IPR045748">
    <property type="entry name" value="DcaP"/>
</dbReference>
<keyword evidence="3" id="KW-1185">Reference proteome</keyword>
<proteinExistence type="predicted"/>
<keyword evidence="1" id="KW-0732">Signal</keyword>
<dbReference type="RefSeq" id="WP_143554889.1">
    <property type="nucleotide sequence ID" value="NZ_VJWA01000001.1"/>
</dbReference>
<feature type="chain" id="PRO_5021758813" description="Porin" evidence="1">
    <location>
        <begin position="18"/>
        <end position="472"/>
    </location>
</feature>
<evidence type="ECO:0008006" key="4">
    <source>
        <dbReference type="Google" id="ProtNLM"/>
    </source>
</evidence>
<dbReference type="SUPFAM" id="SSF56935">
    <property type="entry name" value="Porins"/>
    <property type="match status" value="1"/>
</dbReference>
<protein>
    <recommendedName>
        <fullName evidence="4">Porin</fullName>
    </recommendedName>
</protein>
<evidence type="ECO:0000313" key="2">
    <source>
        <dbReference type="EMBL" id="TRW17344.1"/>
    </source>
</evidence>
<sequence length="472" mass="50521">MAINRIAAALLATSALAAPAFAQAPAPAPLEKRVERLEALLQGVIDRLDRQQGATLTPAEGQAVREAQGVLADRGATTGATPVAADQRAAASASGLASRLDAIEKGQGLGFRVGASTIKIGGYFKFDANVSKYSGGDPTPTNSAIRFYNSPAGIPVGGAKEGYQLAYNARETRFSINTETPIGDEKLTGTLELDFLDTPTLGNERVTSSYVPRIRQGFITYGKWTFGQTWSTFQNVAVLPERTDFIGPTEGVVFVRQPIVRYTNGGFQIALEQPETTVQQGATSLEADDDKAPDLVLRYNFKGDWGTAAVAGIGRYLRYDASTAGGVDDEAVGYGVSVSGVIKVGPKDNFNFMITGGEGIGRYVALNVRDDAVVDVRGRLDTVGLIAGFASFRHFWTDKWRSVLTGGYYKAYNPSAAGLLVTDNVGSASFETFYSPAKPLTFGLGYRYARRELENGLSGNLNRVQFSAQYNF</sequence>